<reference evidence="3" key="2">
    <citation type="submission" date="2022-01" db="EMBL/GenBank/DDBJ databases">
        <authorList>
            <person name="Yamashiro T."/>
            <person name="Shiraishi A."/>
            <person name="Satake H."/>
            <person name="Nakayama K."/>
        </authorList>
    </citation>
    <scope>NUCLEOTIDE SEQUENCE</scope>
</reference>
<feature type="compositionally biased region" description="Basic residues" evidence="2">
    <location>
        <begin position="232"/>
        <end position="242"/>
    </location>
</feature>
<comment type="caution">
    <text evidence="3">The sequence shown here is derived from an EMBL/GenBank/DDBJ whole genome shotgun (WGS) entry which is preliminary data.</text>
</comment>
<feature type="region of interest" description="Disordered" evidence="2">
    <location>
        <begin position="476"/>
        <end position="523"/>
    </location>
</feature>
<dbReference type="EMBL" id="BQNB010013219">
    <property type="protein sequence ID" value="GJT13314.1"/>
    <property type="molecule type" value="Genomic_DNA"/>
</dbReference>
<feature type="region of interest" description="Disordered" evidence="2">
    <location>
        <begin position="429"/>
        <end position="450"/>
    </location>
</feature>
<sequence length="886" mass="98597">MADENVPAPAPTRSDDQILPFAAWMPIGKSNHVLDLQKRQKNPIFQIAMDILQNTNFFRAFTASASLDENWFTLDANLLREALEITHIDQAHPFVSPPSGDAIMDFVNELGKTSGHDRPRYPVLYMLWGIITSTNVDYAELMWEEFIIHNIHQRSASLFHLVEEDLRLGNLKFISKGEVDEVFGMPIPNELISNNIKNTPYYNAYLEMVAKHDQKVAAEKEGKNKSASTKQPKPKPAIKKSSKPAPLPKPKVTKEKPSKASTAKPPKPKPAKENSTKATPLQKADKGKVAKVHTVKSSLQLVDTPDEEPANSKPEPEHQGEGEEFDMGRAIQMSLESFQAQGHARVGGVAIQEPVAEAIQPLPVVEGKGKAIITKEQAAQSLLALHTPKSRSTTDQFIFQRRTPATEEASIGPSAQLQDHASTNIVRDSPSLADAETGVGSDKTNSGGDTEILQINEELGEDVEKQVDLEEKTVELDQDQAGSDPGETHESRPPPEHVLMDEDQAGPDPRISRVALAGPDPEPTHDEFMTDLIWRMHMLLEVEVVSMVTVPIYQASSSVSPLLTSVIDLSPPKPASSTTQAPIFIATTTTTPTTLPPPPQQQSITKSKLAERVTVLEKKLSDLEQNNKNLGSRVYTLELRDLPHKINEAVHENVKEAVQIALQAPFQDRFRDLSEEDMKEMLHQRMFETGSYKSLPEHITLYEALKASIERAQRDEFLAEKDKSRKRRRDDQDPPPPPPDSDLNAPSSSSKQQFGPHAEQPVEDISIQDFDNISDSKDTDSAHLIKTKQRPEWLKPIPDDERPATPDPAWVIPISYIPDVVNNWANALATTYQAPAKNSLLEKTGDMRTFMNWYFQKMGNTELTQADLEGQAYEVVKPFYPDVVHL</sequence>
<evidence type="ECO:0000256" key="2">
    <source>
        <dbReference type="SAM" id="MobiDB-lite"/>
    </source>
</evidence>
<proteinExistence type="predicted"/>
<feature type="compositionally biased region" description="Low complexity" evidence="2">
    <location>
        <begin position="741"/>
        <end position="751"/>
    </location>
</feature>
<keyword evidence="1" id="KW-0175">Coiled coil</keyword>
<feature type="region of interest" description="Disordered" evidence="2">
    <location>
        <begin position="216"/>
        <end position="324"/>
    </location>
</feature>
<feature type="compositionally biased region" description="Basic and acidic residues" evidence="2">
    <location>
        <begin position="486"/>
        <end position="500"/>
    </location>
</feature>
<gene>
    <name evidence="3" type="ORF">Tco_0860356</name>
</gene>
<feature type="compositionally biased region" description="Basic and acidic residues" evidence="2">
    <location>
        <begin position="713"/>
        <end position="723"/>
    </location>
</feature>
<keyword evidence="4" id="KW-1185">Reference proteome</keyword>
<evidence type="ECO:0000256" key="1">
    <source>
        <dbReference type="SAM" id="Coils"/>
    </source>
</evidence>
<organism evidence="3 4">
    <name type="scientific">Tanacetum coccineum</name>
    <dbReference type="NCBI Taxonomy" id="301880"/>
    <lineage>
        <taxon>Eukaryota</taxon>
        <taxon>Viridiplantae</taxon>
        <taxon>Streptophyta</taxon>
        <taxon>Embryophyta</taxon>
        <taxon>Tracheophyta</taxon>
        <taxon>Spermatophyta</taxon>
        <taxon>Magnoliopsida</taxon>
        <taxon>eudicotyledons</taxon>
        <taxon>Gunneridae</taxon>
        <taxon>Pentapetalae</taxon>
        <taxon>asterids</taxon>
        <taxon>campanulids</taxon>
        <taxon>Asterales</taxon>
        <taxon>Asteraceae</taxon>
        <taxon>Asteroideae</taxon>
        <taxon>Anthemideae</taxon>
        <taxon>Anthemidinae</taxon>
        <taxon>Tanacetum</taxon>
    </lineage>
</organism>
<name>A0ABQ5BKF4_9ASTR</name>
<protein>
    <submittedName>
        <fullName evidence="3">Uncharacterized protein</fullName>
    </submittedName>
</protein>
<evidence type="ECO:0000313" key="4">
    <source>
        <dbReference type="Proteomes" id="UP001151760"/>
    </source>
</evidence>
<reference evidence="3" key="1">
    <citation type="journal article" date="2022" name="Int. J. Mol. Sci.">
        <title>Draft Genome of Tanacetum Coccineum: Genomic Comparison of Closely Related Tanacetum-Family Plants.</title>
        <authorList>
            <person name="Yamashiro T."/>
            <person name="Shiraishi A."/>
            <person name="Nakayama K."/>
            <person name="Satake H."/>
        </authorList>
    </citation>
    <scope>NUCLEOTIDE SEQUENCE</scope>
</reference>
<feature type="coiled-coil region" evidence="1">
    <location>
        <begin position="606"/>
        <end position="633"/>
    </location>
</feature>
<feature type="compositionally biased region" description="Basic and acidic residues" evidence="2">
    <location>
        <begin position="774"/>
        <end position="800"/>
    </location>
</feature>
<dbReference type="Proteomes" id="UP001151760">
    <property type="component" value="Unassembled WGS sequence"/>
</dbReference>
<accession>A0ABQ5BKF4</accession>
<evidence type="ECO:0000313" key="3">
    <source>
        <dbReference type="EMBL" id="GJT13314.1"/>
    </source>
</evidence>
<feature type="region of interest" description="Disordered" evidence="2">
    <location>
        <begin position="713"/>
        <end position="800"/>
    </location>
</feature>